<gene>
    <name evidence="5" type="ORF">ACFO4L_15320</name>
</gene>
<dbReference type="SUPFAM" id="SSF110710">
    <property type="entry name" value="TTHA0583/YokD-like"/>
    <property type="match status" value="1"/>
</dbReference>
<evidence type="ECO:0000256" key="2">
    <source>
        <dbReference type="ARBA" id="ARBA00022679"/>
    </source>
</evidence>
<organism evidence="5 6">
    <name type="scientific">Bacillus daqingensis</name>
    <dbReference type="NCBI Taxonomy" id="872396"/>
    <lineage>
        <taxon>Bacteria</taxon>
        <taxon>Bacillati</taxon>
        <taxon>Bacillota</taxon>
        <taxon>Bacilli</taxon>
        <taxon>Bacillales</taxon>
        <taxon>Bacillaceae</taxon>
        <taxon>Bacillus</taxon>
    </lineage>
</organism>
<dbReference type="EMBL" id="JBHSGK010000020">
    <property type="protein sequence ID" value="MFC4737950.1"/>
    <property type="molecule type" value="Genomic_DNA"/>
</dbReference>
<name>A0ABV9NZ51_9BACI</name>
<evidence type="ECO:0000313" key="5">
    <source>
        <dbReference type="EMBL" id="MFC4737950.1"/>
    </source>
</evidence>
<protein>
    <recommendedName>
        <fullName evidence="4">Aminoglycoside N(3)-acetyltransferase</fullName>
        <ecNumber evidence="4">2.3.1.-</ecNumber>
    </recommendedName>
</protein>
<evidence type="ECO:0000313" key="6">
    <source>
        <dbReference type="Proteomes" id="UP001595896"/>
    </source>
</evidence>
<accession>A0ABV9NZ51</accession>
<dbReference type="InterPro" id="IPR003679">
    <property type="entry name" value="Amioglycoside_AcTrfase"/>
</dbReference>
<keyword evidence="4" id="KW-0046">Antibiotic resistance</keyword>
<dbReference type="PANTHER" id="PTHR11104:SF0">
    <property type="entry name" value="SPBETA PROPHAGE-DERIVED AMINOGLYCOSIDE N(3')-ACETYLTRANSFERASE-LIKE PROTEIN YOKD"/>
    <property type="match status" value="1"/>
</dbReference>
<keyword evidence="3 4" id="KW-0012">Acyltransferase</keyword>
<comment type="similarity">
    <text evidence="1 4">Belongs to the antibiotic N-acetyltransferase family.</text>
</comment>
<sequence length="270" mass="29347">MSLENIVNKSNELQTVHTIKRDLSVIGIESGSTVLVHSSLSSIGWVNGGTQAVIQALMETITDAGTIVMPSQSGDWSDPADWSNPAVPEQWWDEIRTTMPAYDPAVTPTRGMGKIPELFRTLPDVKRSAHPAVSFAAWGKDAEKLTAGHQLSWSLGEASPLGKLYRTDADVLLIGAGYDSCTAFHLGEYRAPGGKRIRAGASIQTDAGSQWVTYEDIEVDNEEFEQVGKKLEAEKQVHTGNIGLAPVKRFSVQDAVDVSEAYFSEMRSQP</sequence>
<comment type="caution">
    <text evidence="5">The sequence shown here is derived from an EMBL/GenBank/DDBJ whole genome shotgun (WGS) entry which is preliminary data.</text>
</comment>
<dbReference type="InterPro" id="IPR028345">
    <property type="entry name" value="Antibiotic_NAT-like"/>
</dbReference>
<dbReference type="PANTHER" id="PTHR11104">
    <property type="entry name" value="AMINOGLYCOSIDE N3-ACETYLTRANSFERASE"/>
    <property type="match status" value="1"/>
</dbReference>
<dbReference type="Proteomes" id="UP001595896">
    <property type="component" value="Unassembled WGS sequence"/>
</dbReference>
<dbReference type="EC" id="2.3.1.-" evidence="4"/>
<evidence type="ECO:0000256" key="4">
    <source>
        <dbReference type="RuleBase" id="RU365031"/>
    </source>
</evidence>
<reference evidence="6" key="1">
    <citation type="journal article" date="2019" name="Int. J. Syst. Evol. Microbiol.">
        <title>The Global Catalogue of Microorganisms (GCM) 10K type strain sequencing project: providing services to taxonomists for standard genome sequencing and annotation.</title>
        <authorList>
            <consortium name="The Broad Institute Genomics Platform"/>
            <consortium name="The Broad Institute Genome Sequencing Center for Infectious Disease"/>
            <person name="Wu L."/>
            <person name="Ma J."/>
        </authorList>
    </citation>
    <scope>NUCLEOTIDE SEQUENCE [LARGE SCALE GENOMIC DNA]</scope>
    <source>
        <strain evidence="6">JCM 12165</strain>
    </source>
</reference>
<dbReference type="RefSeq" id="WP_377910539.1">
    <property type="nucleotide sequence ID" value="NZ_JBHSGK010000020.1"/>
</dbReference>
<dbReference type="Pfam" id="PF02522">
    <property type="entry name" value="Antibiotic_NAT"/>
    <property type="match status" value="1"/>
</dbReference>
<evidence type="ECO:0000256" key="3">
    <source>
        <dbReference type="ARBA" id="ARBA00023315"/>
    </source>
</evidence>
<keyword evidence="6" id="KW-1185">Reference proteome</keyword>
<evidence type="ECO:0000256" key="1">
    <source>
        <dbReference type="ARBA" id="ARBA00006383"/>
    </source>
</evidence>
<proteinExistence type="inferred from homology"/>
<comment type="catalytic activity">
    <reaction evidence="4">
        <text>a 2-deoxystreptamine antibiotic + acetyl-CoA = an N(3)-acetyl-2-deoxystreptamine antibiotic + CoA + H(+)</text>
        <dbReference type="Rhea" id="RHEA:12665"/>
        <dbReference type="ChEBI" id="CHEBI:15378"/>
        <dbReference type="ChEBI" id="CHEBI:57287"/>
        <dbReference type="ChEBI" id="CHEBI:57288"/>
        <dbReference type="ChEBI" id="CHEBI:57921"/>
        <dbReference type="ChEBI" id="CHEBI:77452"/>
        <dbReference type="EC" id="2.3.1.81"/>
    </reaction>
</comment>
<keyword evidence="2 4" id="KW-0808">Transferase</keyword>